<keyword evidence="2" id="KW-1185">Reference proteome</keyword>
<protein>
    <submittedName>
        <fullName evidence="1">Uncharacterized protein</fullName>
    </submittedName>
</protein>
<dbReference type="EMBL" id="JAHXZJ010002237">
    <property type="protein sequence ID" value="KAH0547081.1"/>
    <property type="molecule type" value="Genomic_DNA"/>
</dbReference>
<dbReference type="AlphaFoldDB" id="A0AAV7IAG1"/>
<evidence type="ECO:0000313" key="2">
    <source>
        <dbReference type="Proteomes" id="UP000826195"/>
    </source>
</evidence>
<dbReference type="Proteomes" id="UP000826195">
    <property type="component" value="Unassembled WGS sequence"/>
</dbReference>
<sequence>MHFRQSRKFLPKYPSIKKRQRRKRRLHVNPVFRELSSWFCVDYHNYGYDYETPELINVYSSRCGYLGFRAVMHPNSGTISQLIFHDYVFEQSFEKQRRSWMRTALNRVRTVRGTEPTCAIK</sequence>
<proteinExistence type="predicted"/>
<evidence type="ECO:0000313" key="1">
    <source>
        <dbReference type="EMBL" id="KAH0547081.1"/>
    </source>
</evidence>
<name>A0AAV7IAG1_COTGL</name>
<comment type="caution">
    <text evidence="1">The sequence shown here is derived from an EMBL/GenBank/DDBJ whole genome shotgun (WGS) entry which is preliminary data.</text>
</comment>
<reference evidence="1 2" key="1">
    <citation type="journal article" date="2021" name="J. Hered.">
        <title>A chromosome-level genome assembly of the parasitoid wasp, Cotesia glomerata (Hymenoptera: Braconidae).</title>
        <authorList>
            <person name="Pinto B.J."/>
            <person name="Weis J.J."/>
            <person name="Gamble T."/>
            <person name="Ode P.J."/>
            <person name="Paul R."/>
            <person name="Zaspel J.M."/>
        </authorList>
    </citation>
    <scope>NUCLEOTIDE SEQUENCE [LARGE SCALE GENOMIC DNA]</scope>
    <source>
        <strain evidence="1">CgM1</strain>
    </source>
</reference>
<accession>A0AAV7IAG1</accession>
<gene>
    <name evidence="1" type="ORF">KQX54_016990</name>
</gene>
<organism evidence="1 2">
    <name type="scientific">Cotesia glomerata</name>
    <name type="common">Lepidopteran parasitic wasp</name>
    <name type="synonym">Apanteles glomeratus</name>
    <dbReference type="NCBI Taxonomy" id="32391"/>
    <lineage>
        <taxon>Eukaryota</taxon>
        <taxon>Metazoa</taxon>
        <taxon>Ecdysozoa</taxon>
        <taxon>Arthropoda</taxon>
        <taxon>Hexapoda</taxon>
        <taxon>Insecta</taxon>
        <taxon>Pterygota</taxon>
        <taxon>Neoptera</taxon>
        <taxon>Endopterygota</taxon>
        <taxon>Hymenoptera</taxon>
        <taxon>Apocrita</taxon>
        <taxon>Ichneumonoidea</taxon>
        <taxon>Braconidae</taxon>
        <taxon>Microgastrinae</taxon>
        <taxon>Cotesia</taxon>
    </lineage>
</organism>